<protein>
    <recommendedName>
        <fullName evidence="1">DUF3295 domain-containing protein</fullName>
    </recommendedName>
</protein>
<dbReference type="OrthoDB" id="5054775at2759"/>
<dbReference type="GeneID" id="54463459"/>
<feature type="domain" description="DUF3295" evidence="1">
    <location>
        <begin position="56"/>
        <end position="125"/>
    </location>
</feature>
<evidence type="ECO:0000313" key="2">
    <source>
        <dbReference type="EMBL" id="KAF2801786.1"/>
    </source>
</evidence>
<proteinExistence type="predicted"/>
<organism evidence="2">
    <name type="scientific">Mytilinidion resinicola</name>
    <dbReference type="NCBI Taxonomy" id="574789"/>
    <lineage>
        <taxon>Eukaryota</taxon>
        <taxon>Fungi</taxon>
        <taxon>Dikarya</taxon>
        <taxon>Ascomycota</taxon>
        <taxon>Pezizomycotina</taxon>
        <taxon>Dothideomycetes</taxon>
        <taxon>Pleosporomycetidae</taxon>
        <taxon>Mytilinidiales</taxon>
        <taxon>Mytilinidiaceae</taxon>
        <taxon>Mytilinidion</taxon>
    </lineage>
</organism>
<dbReference type="RefSeq" id="XP_033568750.1">
    <property type="nucleotide sequence ID" value="XM_033722566.1"/>
</dbReference>
<reference evidence="4" key="2">
    <citation type="submission" date="2020-04" db="EMBL/GenBank/DDBJ databases">
        <authorList>
            <consortium name="NCBI Genome Project"/>
        </authorList>
    </citation>
    <scope>NUCLEOTIDE SEQUENCE</scope>
    <source>
        <strain evidence="4">CBS 304.34</strain>
    </source>
</reference>
<dbReference type="AlphaFoldDB" id="A0A6A6XYZ3"/>
<name>A0A6A6XYZ3_9PEZI</name>
<gene>
    <name evidence="2 4" type="ORF">BDZ99DRAFT_483339</name>
</gene>
<evidence type="ECO:0000313" key="4">
    <source>
        <dbReference type="RefSeq" id="XP_033568750.1"/>
    </source>
</evidence>
<dbReference type="EMBL" id="MU003727">
    <property type="protein sequence ID" value="KAF2801786.1"/>
    <property type="molecule type" value="Genomic_DNA"/>
</dbReference>
<sequence length="140" mass="16216">MPPGVITLERCNTSPIFTRLSLLTKLFHDHGAQLMQNPFLQSTPKPPNSLFTSHFPQEDSSLVRPYVFRPMATLTVHLRATSLYTTRRNILEMELPELLHWNLLREQEEKKATINAVKKRLQTAELAVPKTRNEIEGDYY</sequence>
<keyword evidence="3" id="KW-1185">Reference proteome</keyword>
<reference evidence="4" key="3">
    <citation type="submission" date="2025-04" db="UniProtKB">
        <authorList>
            <consortium name="RefSeq"/>
        </authorList>
    </citation>
    <scope>IDENTIFICATION</scope>
    <source>
        <strain evidence="4">CBS 304.34</strain>
    </source>
</reference>
<reference evidence="2 4" key="1">
    <citation type="journal article" date="2020" name="Stud. Mycol.">
        <title>101 Dothideomycetes genomes: a test case for predicting lifestyles and emergence of pathogens.</title>
        <authorList>
            <person name="Haridas S."/>
            <person name="Albert R."/>
            <person name="Binder M."/>
            <person name="Bloem J."/>
            <person name="Labutti K."/>
            <person name="Salamov A."/>
            <person name="Andreopoulos B."/>
            <person name="Baker S."/>
            <person name="Barry K."/>
            <person name="Bills G."/>
            <person name="Bluhm B."/>
            <person name="Cannon C."/>
            <person name="Castanera R."/>
            <person name="Culley D."/>
            <person name="Daum C."/>
            <person name="Ezra D."/>
            <person name="Gonzalez J."/>
            <person name="Henrissat B."/>
            <person name="Kuo A."/>
            <person name="Liang C."/>
            <person name="Lipzen A."/>
            <person name="Lutzoni F."/>
            <person name="Magnuson J."/>
            <person name="Mondo S."/>
            <person name="Nolan M."/>
            <person name="Ohm R."/>
            <person name="Pangilinan J."/>
            <person name="Park H.-J."/>
            <person name="Ramirez L."/>
            <person name="Alfaro M."/>
            <person name="Sun H."/>
            <person name="Tritt A."/>
            <person name="Yoshinaga Y."/>
            <person name="Zwiers L.-H."/>
            <person name="Turgeon B."/>
            <person name="Goodwin S."/>
            <person name="Spatafora J."/>
            <person name="Crous P."/>
            <person name="Grigoriev I."/>
        </authorList>
    </citation>
    <scope>NUCLEOTIDE SEQUENCE</scope>
    <source>
        <strain evidence="2 4">CBS 304.34</strain>
    </source>
</reference>
<dbReference type="InterPro" id="IPR021711">
    <property type="entry name" value="DUF3295"/>
</dbReference>
<accession>A0A6A6XYZ3</accession>
<dbReference type="Pfam" id="PF11702">
    <property type="entry name" value="DUF3295"/>
    <property type="match status" value="1"/>
</dbReference>
<dbReference type="Proteomes" id="UP000504636">
    <property type="component" value="Unplaced"/>
</dbReference>
<evidence type="ECO:0000259" key="1">
    <source>
        <dbReference type="Pfam" id="PF11702"/>
    </source>
</evidence>
<evidence type="ECO:0000313" key="3">
    <source>
        <dbReference type="Proteomes" id="UP000504636"/>
    </source>
</evidence>